<keyword evidence="2" id="KW-1185">Reference proteome</keyword>
<sequence length="78" mass="8436">MSKAVSLSQTPKTPDRALLGHRDCFIFELDTVWGRTGILAQASSSRLGENIRGSPKVLPRALAHRATIAVSPKREPVA</sequence>
<evidence type="ECO:0000313" key="2">
    <source>
        <dbReference type="Proteomes" id="UP000501690"/>
    </source>
</evidence>
<reference evidence="1 2" key="1">
    <citation type="submission" date="2019-04" db="EMBL/GenBank/DDBJ databases">
        <title>An improved genome assembly and genetic linkage map for asparagus bean, Vigna unguiculata ssp. sesquipedialis.</title>
        <authorList>
            <person name="Xia Q."/>
            <person name="Zhang R."/>
            <person name="Dong Y."/>
        </authorList>
    </citation>
    <scope>NUCLEOTIDE SEQUENCE [LARGE SCALE GENOMIC DNA]</scope>
    <source>
        <tissue evidence="1">Leaf</tissue>
    </source>
</reference>
<organism evidence="1 2">
    <name type="scientific">Vigna unguiculata</name>
    <name type="common">Cowpea</name>
    <dbReference type="NCBI Taxonomy" id="3917"/>
    <lineage>
        <taxon>Eukaryota</taxon>
        <taxon>Viridiplantae</taxon>
        <taxon>Streptophyta</taxon>
        <taxon>Embryophyta</taxon>
        <taxon>Tracheophyta</taxon>
        <taxon>Spermatophyta</taxon>
        <taxon>Magnoliopsida</taxon>
        <taxon>eudicotyledons</taxon>
        <taxon>Gunneridae</taxon>
        <taxon>Pentapetalae</taxon>
        <taxon>rosids</taxon>
        <taxon>fabids</taxon>
        <taxon>Fabales</taxon>
        <taxon>Fabaceae</taxon>
        <taxon>Papilionoideae</taxon>
        <taxon>50 kb inversion clade</taxon>
        <taxon>NPAAA clade</taxon>
        <taxon>indigoferoid/millettioid clade</taxon>
        <taxon>Phaseoleae</taxon>
        <taxon>Vigna</taxon>
    </lineage>
</organism>
<dbReference type="AlphaFoldDB" id="A0A4D6NR72"/>
<accession>A0A4D6NR72</accession>
<gene>
    <name evidence="1" type="ORF">DEO72_LG11g1781</name>
</gene>
<dbReference type="EMBL" id="CP039355">
    <property type="protein sequence ID" value="QCE14775.1"/>
    <property type="molecule type" value="Genomic_DNA"/>
</dbReference>
<protein>
    <submittedName>
        <fullName evidence="1">Uncharacterized protein</fullName>
    </submittedName>
</protein>
<evidence type="ECO:0000313" key="1">
    <source>
        <dbReference type="EMBL" id="QCE14775.1"/>
    </source>
</evidence>
<dbReference type="Proteomes" id="UP000501690">
    <property type="component" value="Linkage Group LG11"/>
</dbReference>
<proteinExistence type="predicted"/>
<name>A0A4D6NR72_VIGUN</name>